<dbReference type="InterPro" id="IPR019402">
    <property type="entry name" value="CWH43_N"/>
</dbReference>
<dbReference type="InterPro" id="IPR050911">
    <property type="entry name" value="DRAM/TMEM150_Autophagy_Mod"/>
</dbReference>
<reference evidence="8 9" key="1">
    <citation type="journal article" date="2017" name="Gigascience">
        <title>Draft genome of the honey bee ectoparasitic mite, Tropilaelaps mercedesae, is shaped by the parasitic life history.</title>
        <authorList>
            <person name="Dong X."/>
            <person name="Armstrong S.D."/>
            <person name="Xia D."/>
            <person name="Makepeace B.L."/>
            <person name="Darby A.C."/>
            <person name="Kadowaki T."/>
        </authorList>
    </citation>
    <scope>NUCLEOTIDE SEQUENCE [LARGE SCALE GENOMIC DNA]</scope>
    <source>
        <strain evidence="8">Wuxi-XJTLU</strain>
    </source>
</reference>
<keyword evidence="5 6" id="KW-0472">Membrane</keyword>
<dbReference type="InParanoid" id="A0A1V9XDU5"/>
<evidence type="ECO:0000256" key="6">
    <source>
        <dbReference type="SAM" id="Phobius"/>
    </source>
</evidence>
<gene>
    <name evidence="8" type="ORF">BIW11_10827</name>
</gene>
<dbReference type="OrthoDB" id="191706at2759"/>
<dbReference type="PANTHER" id="PTHR21324">
    <property type="entry name" value="FASTING-INDUCIBLE INTEGRAL MEMBRANE PROTEIN TM6P1-RELATED"/>
    <property type="match status" value="1"/>
</dbReference>
<comment type="subcellular location">
    <subcellularLocation>
        <location evidence="1">Endomembrane system</location>
        <topology evidence="1">Multi-pass membrane protein</topology>
    </subcellularLocation>
</comment>
<sequence>MPRWGPIAFRRFPAWAFPYAASLTIIISCAATYSIAFSTGHISGVPYISDTGTNPPESCIFGLFLTIYAVFLGVSVWNVYASVARPTTLQGWTCAVGLLAAFGVEVVANFQETVLFLVHIS</sequence>
<comment type="similarity">
    <text evidence="2">Belongs to the DRAM/TMEM150 family.</text>
</comment>
<dbReference type="Pfam" id="PF10277">
    <property type="entry name" value="Frag1"/>
    <property type="match status" value="1"/>
</dbReference>
<dbReference type="EMBL" id="MNPL01013769">
    <property type="protein sequence ID" value="OQR71717.1"/>
    <property type="molecule type" value="Genomic_DNA"/>
</dbReference>
<protein>
    <submittedName>
        <fullName evidence="8">DNA damage-regulated autophagy modulator protein 2-like</fullName>
    </submittedName>
</protein>
<organism evidence="8 9">
    <name type="scientific">Tropilaelaps mercedesae</name>
    <dbReference type="NCBI Taxonomy" id="418985"/>
    <lineage>
        <taxon>Eukaryota</taxon>
        <taxon>Metazoa</taxon>
        <taxon>Ecdysozoa</taxon>
        <taxon>Arthropoda</taxon>
        <taxon>Chelicerata</taxon>
        <taxon>Arachnida</taxon>
        <taxon>Acari</taxon>
        <taxon>Parasitiformes</taxon>
        <taxon>Mesostigmata</taxon>
        <taxon>Gamasina</taxon>
        <taxon>Dermanyssoidea</taxon>
        <taxon>Laelapidae</taxon>
        <taxon>Tropilaelaps</taxon>
    </lineage>
</organism>
<evidence type="ECO:0000256" key="4">
    <source>
        <dbReference type="ARBA" id="ARBA00022989"/>
    </source>
</evidence>
<keyword evidence="3 6" id="KW-0812">Transmembrane</keyword>
<feature type="transmembrane region" description="Helical" evidence="6">
    <location>
        <begin position="12"/>
        <end position="36"/>
    </location>
</feature>
<comment type="caution">
    <text evidence="8">The sequence shown here is derived from an EMBL/GenBank/DDBJ whole genome shotgun (WGS) entry which is preliminary data.</text>
</comment>
<proteinExistence type="inferred from homology"/>
<feature type="domain" description="CWH43-like N-terminal" evidence="7">
    <location>
        <begin position="14"/>
        <end position="120"/>
    </location>
</feature>
<feature type="transmembrane region" description="Helical" evidence="6">
    <location>
        <begin position="60"/>
        <end position="80"/>
    </location>
</feature>
<evidence type="ECO:0000256" key="5">
    <source>
        <dbReference type="ARBA" id="ARBA00023136"/>
    </source>
</evidence>
<feature type="non-terminal residue" evidence="8">
    <location>
        <position position="121"/>
    </location>
</feature>
<dbReference type="Proteomes" id="UP000192247">
    <property type="component" value="Unassembled WGS sequence"/>
</dbReference>
<dbReference type="GO" id="GO:0012505">
    <property type="term" value="C:endomembrane system"/>
    <property type="evidence" value="ECO:0007669"/>
    <property type="project" value="UniProtKB-SubCell"/>
</dbReference>
<dbReference type="PANTHER" id="PTHR21324:SF2">
    <property type="entry name" value="EG:22E5.9 PROTEIN"/>
    <property type="match status" value="1"/>
</dbReference>
<keyword evidence="9" id="KW-1185">Reference proteome</keyword>
<evidence type="ECO:0000256" key="1">
    <source>
        <dbReference type="ARBA" id="ARBA00004127"/>
    </source>
</evidence>
<feature type="transmembrane region" description="Helical" evidence="6">
    <location>
        <begin position="92"/>
        <end position="111"/>
    </location>
</feature>
<evidence type="ECO:0000259" key="7">
    <source>
        <dbReference type="Pfam" id="PF10277"/>
    </source>
</evidence>
<dbReference type="PROSITE" id="PS51257">
    <property type="entry name" value="PROKAR_LIPOPROTEIN"/>
    <property type="match status" value="1"/>
</dbReference>
<accession>A0A1V9XDU5</accession>
<name>A0A1V9XDU5_9ACAR</name>
<evidence type="ECO:0000256" key="2">
    <source>
        <dbReference type="ARBA" id="ARBA00006565"/>
    </source>
</evidence>
<keyword evidence="4 6" id="KW-1133">Transmembrane helix</keyword>
<evidence type="ECO:0000313" key="8">
    <source>
        <dbReference type="EMBL" id="OQR71717.1"/>
    </source>
</evidence>
<evidence type="ECO:0000313" key="9">
    <source>
        <dbReference type="Proteomes" id="UP000192247"/>
    </source>
</evidence>
<evidence type="ECO:0000256" key="3">
    <source>
        <dbReference type="ARBA" id="ARBA00022692"/>
    </source>
</evidence>
<dbReference type="AlphaFoldDB" id="A0A1V9XDU5"/>